<keyword evidence="1" id="KW-1133">Transmembrane helix</keyword>
<dbReference type="EMBL" id="MU004398">
    <property type="protein sequence ID" value="KAF2652561.1"/>
    <property type="molecule type" value="Genomic_DNA"/>
</dbReference>
<feature type="transmembrane region" description="Helical" evidence="1">
    <location>
        <begin position="463"/>
        <end position="482"/>
    </location>
</feature>
<dbReference type="AlphaFoldDB" id="A0A6A6T065"/>
<feature type="transmembrane region" description="Helical" evidence="1">
    <location>
        <begin position="178"/>
        <end position="196"/>
    </location>
</feature>
<proteinExistence type="predicted"/>
<feature type="transmembrane region" description="Helical" evidence="1">
    <location>
        <begin position="511"/>
        <end position="529"/>
    </location>
</feature>
<feature type="transmembrane region" description="Helical" evidence="1">
    <location>
        <begin position="231"/>
        <end position="251"/>
    </location>
</feature>
<evidence type="ECO:0000313" key="2">
    <source>
        <dbReference type="EMBL" id="KAF2652561.1"/>
    </source>
</evidence>
<protein>
    <submittedName>
        <fullName evidence="2">Uncharacterized protein</fullName>
    </submittedName>
</protein>
<gene>
    <name evidence="2" type="ORF">K491DRAFT_718788</name>
</gene>
<feature type="transmembrane region" description="Helical" evidence="1">
    <location>
        <begin position="355"/>
        <end position="373"/>
    </location>
</feature>
<evidence type="ECO:0000256" key="1">
    <source>
        <dbReference type="SAM" id="Phobius"/>
    </source>
</evidence>
<dbReference type="PANTHER" id="PTHR37577:SF1">
    <property type="entry name" value="INTEGRAL MEMBRANE PROTEIN"/>
    <property type="match status" value="1"/>
</dbReference>
<reference evidence="2" key="1">
    <citation type="journal article" date="2020" name="Stud. Mycol.">
        <title>101 Dothideomycetes genomes: a test case for predicting lifestyles and emergence of pathogens.</title>
        <authorList>
            <person name="Haridas S."/>
            <person name="Albert R."/>
            <person name="Binder M."/>
            <person name="Bloem J."/>
            <person name="Labutti K."/>
            <person name="Salamov A."/>
            <person name="Andreopoulos B."/>
            <person name="Baker S."/>
            <person name="Barry K."/>
            <person name="Bills G."/>
            <person name="Bluhm B."/>
            <person name="Cannon C."/>
            <person name="Castanera R."/>
            <person name="Culley D."/>
            <person name="Daum C."/>
            <person name="Ezra D."/>
            <person name="Gonzalez J."/>
            <person name="Henrissat B."/>
            <person name="Kuo A."/>
            <person name="Liang C."/>
            <person name="Lipzen A."/>
            <person name="Lutzoni F."/>
            <person name="Magnuson J."/>
            <person name="Mondo S."/>
            <person name="Nolan M."/>
            <person name="Ohm R."/>
            <person name="Pangilinan J."/>
            <person name="Park H.-J."/>
            <person name="Ramirez L."/>
            <person name="Alfaro M."/>
            <person name="Sun H."/>
            <person name="Tritt A."/>
            <person name="Yoshinaga Y."/>
            <person name="Zwiers L.-H."/>
            <person name="Turgeon B."/>
            <person name="Goodwin S."/>
            <person name="Spatafora J."/>
            <person name="Crous P."/>
            <person name="Grigoriev I."/>
        </authorList>
    </citation>
    <scope>NUCLEOTIDE SEQUENCE</scope>
    <source>
        <strain evidence="2">CBS 122681</strain>
    </source>
</reference>
<feature type="transmembrane region" description="Helical" evidence="1">
    <location>
        <begin position="109"/>
        <end position="131"/>
    </location>
</feature>
<keyword evidence="1" id="KW-0812">Transmembrane</keyword>
<organism evidence="2 3">
    <name type="scientific">Lophiostoma macrostomum CBS 122681</name>
    <dbReference type="NCBI Taxonomy" id="1314788"/>
    <lineage>
        <taxon>Eukaryota</taxon>
        <taxon>Fungi</taxon>
        <taxon>Dikarya</taxon>
        <taxon>Ascomycota</taxon>
        <taxon>Pezizomycotina</taxon>
        <taxon>Dothideomycetes</taxon>
        <taxon>Pleosporomycetidae</taxon>
        <taxon>Pleosporales</taxon>
        <taxon>Lophiostomataceae</taxon>
        <taxon>Lophiostoma</taxon>
    </lineage>
</organism>
<feature type="transmembrane region" description="Helical" evidence="1">
    <location>
        <begin position="143"/>
        <end position="166"/>
    </location>
</feature>
<name>A0A6A6T065_9PLEO</name>
<dbReference type="InterPro" id="IPR053018">
    <property type="entry name" value="Elsinochrome_Biosynth-Asso"/>
</dbReference>
<evidence type="ECO:0000313" key="3">
    <source>
        <dbReference type="Proteomes" id="UP000799324"/>
    </source>
</evidence>
<feature type="transmembrane region" description="Helical" evidence="1">
    <location>
        <begin position="535"/>
        <end position="552"/>
    </location>
</feature>
<keyword evidence="3" id="KW-1185">Reference proteome</keyword>
<dbReference type="PANTHER" id="PTHR37577">
    <property type="entry name" value="INTEGRAL MEMBRANE PROTEIN"/>
    <property type="match status" value="1"/>
</dbReference>
<feature type="transmembrane region" description="Helical" evidence="1">
    <location>
        <begin position="426"/>
        <end position="447"/>
    </location>
</feature>
<feature type="transmembrane region" description="Helical" evidence="1">
    <location>
        <begin position="26"/>
        <end position="49"/>
    </location>
</feature>
<keyword evidence="1" id="KW-0472">Membrane</keyword>
<sequence>MATQGCGYDCSVTIGSVPPNPDVSGIGVVISYTVTAGFAVIILLVYYIAAYRPEINPFQHGKAHQDSAPSAQFRPNAVDQMFLDMFPTRFRQRLHSEFSERGPTRMEEIFTKCFLTMSDIQTISGLSILISGFSQLRCGLASYHWQVIVYLAWFSSITHLACLTFLRKYLHRNPNERIWRLCAMGILATMLVVALIPTGNHTWMDGDPAERLQPGDPTICHFNPTFFNSNAFGDMLLSVLLVTFGFLTRVVRLHHLLSVNTIVRLRSRISQMCRSRLRALYHKCQDEHGAYSFGWTLLYRHALASFLCMRILMDIWQSMYNEVFWVVVSFAWGAYKLALTRNIDGARNHESDGWTFGQVMPVVLLIAPLITFIEHFSEKDTPQHGHALEVEFESDTSANSRIKESTTVELFDDPDHDYYGETWFRAITLAVLASLTAVAVAIFFIPYSDRSSSLFSKFKQSNYFIGIDAVLTVVQLIMLGFLRNMRTLWHRLENVVGPSEKWLLSHKYKRLLSVSIMFLLAFGSFAQSMFSNPVIWMPVHGVFFVLYGGLTWRDCTRTVSVTNAEPS</sequence>
<dbReference type="OrthoDB" id="5427664at2759"/>
<dbReference type="Proteomes" id="UP000799324">
    <property type="component" value="Unassembled WGS sequence"/>
</dbReference>
<accession>A0A6A6T065</accession>
<feature type="transmembrane region" description="Helical" evidence="1">
    <location>
        <begin position="319"/>
        <end position="335"/>
    </location>
</feature>